<evidence type="ECO:0000313" key="10">
    <source>
        <dbReference type="Proteomes" id="UP000674234"/>
    </source>
</evidence>
<dbReference type="FunFam" id="1.20.140.10:FF:000004">
    <property type="entry name" value="Acyl-CoA dehydrogenase FadE25"/>
    <property type="match status" value="1"/>
</dbReference>
<evidence type="ECO:0000259" key="6">
    <source>
        <dbReference type="Pfam" id="PF00441"/>
    </source>
</evidence>
<keyword evidence="10" id="KW-1185">Reference proteome</keyword>
<comment type="cofactor">
    <cofactor evidence="1 5">
        <name>FAD</name>
        <dbReference type="ChEBI" id="CHEBI:57692"/>
    </cofactor>
</comment>
<evidence type="ECO:0000259" key="7">
    <source>
        <dbReference type="Pfam" id="PF02770"/>
    </source>
</evidence>
<dbReference type="InterPro" id="IPR036250">
    <property type="entry name" value="AcylCo_DH-like_C"/>
</dbReference>
<comment type="caution">
    <text evidence="9">The sequence shown here is derived from an EMBL/GenBank/DDBJ whole genome shotgun (WGS) entry which is preliminary data.</text>
</comment>
<dbReference type="PANTHER" id="PTHR43884:SF12">
    <property type="entry name" value="ISOVALERYL-COA DEHYDROGENASE, MITOCHONDRIAL-RELATED"/>
    <property type="match status" value="1"/>
</dbReference>
<keyword evidence="5" id="KW-0560">Oxidoreductase</keyword>
<dbReference type="PROSITE" id="PS00072">
    <property type="entry name" value="ACYL_COA_DH_1"/>
    <property type="match status" value="1"/>
</dbReference>
<proteinExistence type="inferred from homology"/>
<dbReference type="Pfam" id="PF00441">
    <property type="entry name" value="Acyl-CoA_dh_1"/>
    <property type="match status" value="1"/>
</dbReference>
<dbReference type="InterPro" id="IPR009075">
    <property type="entry name" value="AcylCo_DH/oxidase_C"/>
</dbReference>
<dbReference type="SUPFAM" id="SSF56645">
    <property type="entry name" value="Acyl-CoA dehydrogenase NM domain-like"/>
    <property type="match status" value="1"/>
</dbReference>
<evidence type="ECO:0000313" key="9">
    <source>
        <dbReference type="EMBL" id="MBP2703704.1"/>
    </source>
</evidence>
<gene>
    <name evidence="9" type="ORF">JOL79_07800</name>
</gene>
<comment type="similarity">
    <text evidence="2 5">Belongs to the acyl-CoA dehydrogenase family.</text>
</comment>
<accession>A0A940WN44</accession>
<name>A0A940WN44_9ACTN</name>
<dbReference type="Pfam" id="PF02770">
    <property type="entry name" value="Acyl-CoA_dh_M"/>
    <property type="match status" value="1"/>
</dbReference>
<dbReference type="PIRSF" id="PIRSF016578">
    <property type="entry name" value="HsaA"/>
    <property type="match status" value="1"/>
</dbReference>
<dbReference type="PANTHER" id="PTHR43884">
    <property type="entry name" value="ACYL-COA DEHYDROGENASE"/>
    <property type="match status" value="1"/>
</dbReference>
<dbReference type="SUPFAM" id="SSF47203">
    <property type="entry name" value="Acyl-CoA dehydrogenase C-terminal domain-like"/>
    <property type="match status" value="1"/>
</dbReference>
<evidence type="ECO:0000256" key="1">
    <source>
        <dbReference type="ARBA" id="ARBA00001974"/>
    </source>
</evidence>
<dbReference type="Gene3D" id="2.40.110.10">
    <property type="entry name" value="Butyryl-CoA Dehydrogenase, subunit A, domain 2"/>
    <property type="match status" value="1"/>
</dbReference>
<organism evidence="9 10">
    <name type="scientific">Microbispora oryzae</name>
    <dbReference type="NCBI Taxonomy" id="2806554"/>
    <lineage>
        <taxon>Bacteria</taxon>
        <taxon>Bacillati</taxon>
        <taxon>Actinomycetota</taxon>
        <taxon>Actinomycetes</taxon>
        <taxon>Streptosporangiales</taxon>
        <taxon>Streptosporangiaceae</taxon>
        <taxon>Microbispora</taxon>
    </lineage>
</organism>
<keyword evidence="3 5" id="KW-0285">Flavoprotein</keyword>
<feature type="domain" description="Acyl-CoA oxidase/dehydrogenase middle" evidence="7">
    <location>
        <begin position="124"/>
        <end position="226"/>
    </location>
</feature>
<evidence type="ECO:0000256" key="3">
    <source>
        <dbReference type="ARBA" id="ARBA00022630"/>
    </source>
</evidence>
<dbReference type="Gene3D" id="1.20.140.10">
    <property type="entry name" value="Butyryl-CoA Dehydrogenase, subunit A, domain 3"/>
    <property type="match status" value="1"/>
</dbReference>
<dbReference type="InterPro" id="IPR046373">
    <property type="entry name" value="Acyl-CoA_Oxase/DH_mid-dom_sf"/>
</dbReference>
<sequence length="388" mass="40910">MSVDRVLPTSEARDLLDLTRELAVKEVAPRAAADESAGRFPRDLFHLLGSSGLLGLPYPEEHGGAAQPYEVYLQVVEELAAAWLAVGLGVSVHTLSCFPLASYGTAAQRAGRLPGMIGGERLGAYCLSEPQSGSDAASMTTRAAAQPVTGPVTGGDGYVVDGVKAWTTHAGVADFYTLLARTSPDRTHGVSCFHVPAGLEGLSFGPPERKMGMRSSPTAQVRFDAVRLPEDARVGAEGEGLRIALAALDGGRLGIAACAVGVAQAAFDVASDYARQRRQFGSRIVDFQGLAFMLADMATSIAAARALYLDAARLRDAGRPYGTRAAMAKLFATDVCMKVTTDAVQVLGGYGYVEDFPAERYMREAKVLQIVEGTNQIQRVVIGRAIAG</sequence>
<dbReference type="EMBL" id="JAFCNB010000003">
    <property type="protein sequence ID" value="MBP2703704.1"/>
    <property type="molecule type" value="Genomic_DNA"/>
</dbReference>
<dbReference type="InterPro" id="IPR006089">
    <property type="entry name" value="Acyl-CoA_DH_CS"/>
</dbReference>
<dbReference type="GO" id="GO:0003995">
    <property type="term" value="F:acyl-CoA dehydrogenase activity"/>
    <property type="evidence" value="ECO:0007669"/>
    <property type="project" value="InterPro"/>
</dbReference>
<feature type="domain" description="Acyl-CoA dehydrogenase/oxidase C-terminal" evidence="6">
    <location>
        <begin position="238"/>
        <end position="386"/>
    </location>
</feature>
<reference evidence="9" key="1">
    <citation type="submission" date="2021-02" db="EMBL/GenBank/DDBJ databases">
        <title>Draft genome sequence of Microbispora sp. RL4-1S isolated from rice leaves in Thailand.</title>
        <authorList>
            <person name="Muangham S."/>
            <person name="Duangmal K."/>
        </authorList>
    </citation>
    <scope>NUCLEOTIDE SEQUENCE</scope>
    <source>
        <strain evidence="9">RL4-1S</strain>
    </source>
</reference>
<protein>
    <submittedName>
        <fullName evidence="9">Acyl-CoA dehydrogenase family protein</fullName>
    </submittedName>
</protein>
<evidence type="ECO:0000256" key="4">
    <source>
        <dbReference type="ARBA" id="ARBA00022827"/>
    </source>
</evidence>
<evidence type="ECO:0000259" key="8">
    <source>
        <dbReference type="Pfam" id="PF02771"/>
    </source>
</evidence>
<dbReference type="RefSeq" id="WP_210154996.1">
    <property type="nucleotide sequence ID" value="NZ_JAFCNB010000003.1"/>
</dbReference>
<dbReference type="InterPro" id="IPR037069">
    <property type="entry name" value="AcylCoA_DH/ox_N_sf"/>
</dbReference>
<dbReference type="PROSITE" id="PS00073">
    <property type="entry name" value="ACYL_COA_DH_2"/>
    <property type="match status" value="1"/>
</dbReference>
<keyword evidence="4 5" id="KW-0274">FAD</keyword>
<evidence type="ECO:0000256" key="5">
    <source>
        <dbReference type="RuleBase" id="RU362125"/>
    </source>
</evidence>
<dbReference type="AlphaFoldDB" id="A0A940WN44"/>
<feature type="domain" description="Acyl-CoA dehydrogenase/oxidase N-terminal" evidence="8">
    <location>
        <begin position="9"/>
        <end position="120"/>
    </location>
</feature>
<dbReference type="Pfam" id="PF02771">
    <property type="entry name" value="Acyl-CoA_dh_N"/>
    <property type="match status" value="1"/>
</dbReference>
<dbReference type="InterPro" id="IPR006091">
    <property type="entry name" value="Acyl-CoA_Oxase/DH_mid-dom"/>
</dbReference>
<evidence type="ECO:0000256" key="2">
    <source>
        <dbReference type="ARBA" id="ARBA00009347"/>
    </source>
</evidence>
<dbReference type="Gene3D" id="1.10.540.10">
    <property type="entry name" value="Acyl-CoA dehydrogenase/oxidase, N-terminal domain"/>
    <property type="match status" value="1"/>
</dbReference>
<dbReference type="GO" id="GO:0050660">
    <property type="term" value="F:flavin adenine dinucleotide binding"/>
    <property type="evidence" value="ECO:0007669"/>
    <property type="project" value="InterPro"/>
</dbReference>
<dbReference type="InterPro" id="IPR009100">
    <property type="entry name" value="AcylCoA_DH/oxidase_NM_dom_sf"/>
</dbReference>
<dbReference type="Proteomes" id="UP000674234">
    <property type="component" value="Unassembled WGS sequence"/>
</dbReference>
<dbReference type="InterPro" id="IPR013786">
    <property type="entry name" value="AcylCoA_DH/ox_N"/>
</dbReference>